<dbReference type="Gene3D" id="3.90.400.10">
    <property type="entry name" value="Oligo-1,6-glucosidase, Domain 2"/>
    <property type="match status" value="1"/>
</dbReference>
<dbReference type="SMART" id="SM00642">
    <property type="entry name" value="Aamy"/>
    <property type="match status" value="1"/>
</dbReference>
<reference evidence="4 5" key="1">
    <citation type="submission" date="2016-10" db="EMBL/GenBank/DDBJ databases">
        <authorList>
            <person name="Varghese N."/>
            <person name="Submissions S."/>
        </authorList>
    </citation>
    <scope>NUCLEOTIDE SEQUENCE [LARGE SCALE GENOMIC DNA]</scope>
    <source>
        <strain evidence="4 5">DSM 1361</strain>
    </source>
</reference>
<dbReference type="Gene3D" id="3.20.20.80">
    <property type="entry name" value="Glycosidases"/>
    <property type="match status" value="1"/>
</dbReference>
<dbReference type="PANTHER" id="PTHR10357:SF210">
    <property type="entry name" value="MALTODEXTRIN GLUCOSIDASE"/>
    <property type="match status" value="1"/>
</dbReference>
<dbReference type="SUPFAM" id="SSF81296">
    <property type="entry name" value="E set domains"/>
    <property type="match status" value="1"/>
</dbReference>
<keyword evidence="1" id="KW-0378">Hydrolase</keyword>
<keyword evidence="5" id="KW-1185">Reference proteome</keyword>
<dbReference type="SUPFAM" id="SSF51445">
    <property type="entry name" value="(Trans)glycosidases"/>
    <property type="match status" value="1"/>
</dbReference>
<evidence type="ECO:0000259" key="3">
    <source>
        <dbReference type="SMART" id="SM00642"/>
    </source>
</evidence>
<dbReference type="RefSeq" id="WP_093142621.1">
    <property type="nucleotide sequence ID" value="NZ_FOXF01000030.1"/>
</dbReference>
<dbReference type="Pfam" id="PF00128">
    <property type="entry name" value="Alpha-amylase"/>
    <property type="match status" value="1"/>
</dbReference>
<proteinExistence type="predicted"/>
<gene>
    <name evidence="4" type="ORF">SAMN02910344_01579</name>
</gene>
<dbReference type="Pfam" id="PF02903">
    <property type="entry name" value="Alpha-amylase_N"/>
    <property type="match status" value="1"/>
</dbReference>
<dbReference type="GO" id="GO:0005975">
    <property type="term" value="P:carbohydrate metabolic process"/>
    <property type="evidence" value="ECO:0007669"/>
    <property type="project" value="InterPro"/>
</dbReference>
<dbReference type="Gene3D" id="2.60.40.10">
    <property type="entry name" value="Immunoglobulins"/>
    <property type="match status" value="1"/>
</dbReference>
<dbReference type="GO" id="GO:0004553">
    <property type="term" value="F:hydrolase activity, hydrolyzing O-glycosyl compounds"/>
    <property type="evidence" value="ECO:0007669"/>
    <property type="project" value="InterPro"/>
</dbReference>
<sequence length="583" mass="67543">MMYEGISHKCGYNDCYSLNETDLRIRLHANRSVVKAVLVHEDPYINGISGFSAWDGHPAEMKLTAELAHEIIYSVTVKPEYRRLQYYFLLTFDDGTVKCFLEDGFYDPSFIHRDEFAKHFFKFAWMNDSDICNPPEWVADTVWYQIFPDRFSRSEDGSKGRFRDWDVITGIDHKSLYGGNVRGVSERLEYLASLGITGIYFNPIFRSGTNHRYDTADYEELDPAFGTNEEFAALVKKAHDMGFKIMIDAVFNHSGPEFFAWRDVLKNGRNSRYFDWYYVNDDDFAGKKGNTMDGRYYSFAFVAEMPKLNTNNPEVVDYFTGICKKWIAEFDIDGIRFDVGNEISHSFIKHLRRELKKIRPDIFLLGEIWTDSAPYLDGDEYDSVMNYPFMQSIGNFFLDGSLNAGDFRYRIDYCYSLYKEQVNRVLFNLLDSHDVARIINRTGSYDEFIQQMTILMTMPGSPCIYYGTEIALEGADDPYNRRPMPWKDIESGKYEHITEEVKELIALRKSEGFKGKGGLFWEESDGSRLIRYSRGEGGRYRVCINANDYDVDPVVKGDVLFAHGYEDGRLKKGGVLVTVIKEK</sequence>
<accession>A0A662ZI72</accession>
<name>A0A662ZI72_9GAMM</name>
<keyword evidence="2 4" id="KW-0326">Glycosidase</keyword>
<dbReference type="InterPro" id="IPR013783">
    <property type="entry name" value="Ig-like_fold"/>
</dbReference>
<dbReference type="InterPro" id="IPR004185">
    <property type="entry name" value="Glyco_hydro_13_lg-like_dom"/>
</dbReference>
<dbReference type="AlphaFoldDB" id="A0A662ZI72"/>
<dbReference type="InterPro" id="IPR017853">
    <property type="entry name" value="GH"/>
</dbReference>
<evidence type="ECO:0000313" key="5">
    <source>
        <dbReference type="Proteomes" id="UP000243745"/>
    </source>
</evidence>
<protein>
    <submittedName>
        <fullName evidence="4">Glycosidase</fullName>
    </submittedName>
</protein>
<dbReference type="InterPro" id="IPR045857">
    <property type="entry name" value="O16G_dom_2"/>
</dbReference>
<dbReference type="PANTHER" id="PTHR10357">
    <property type="entry name" value="ALPHA-AMYLASE FAMILY MEMBER"/>
    <property type="match status" value="1"/>
</dbReference>
<dbReference type="CDD" id="cd02857">
    <property type="entry name" value="E_set_CDase_PDE_N"/>
    <property type="match status" value="1"/>
</dbReference>
<dbReference type="CDD" id="cd11338">
    <property type="entry name" value="AmyAc_CMD"/>
    <property type="match status" value="1"/>
</dbReference>
<evidence type="ECO:0000256" key="1">
    <source>
        <dbReference type="ARBA" id="ARBA00022801"/>
    </source>
</evidence>
<dbReference type="EMBL" id="FOXF01000030">
    <property type="protein sequence ID" value="SFP50854.1"/>
    <property type="molecule type" value="Genomic_DNA"/>
</dbReference>
<dbReference type="InterPro" id="IPR006047">
    <property type="entry name" value="GH13_cat_dom"/>
</dbReference>
<dbReference type="OrthoDB" id="9805159at2"/>
<feature type="domain" description="Glycosyl hydrolase family 13 catalytic" evidence="3">
    <location>
        <begin position="145"/>
        <end position="508"/>
    </location>
</feature>
<evidence type="ECO:0000256" key="2">
    <source>
        <dbReference type="ARBA" id="ARBA00023295"/>
    </source>
</evidence>
<dbReference type="Proteomes" id="UP000243745">
    <property type="component" value="Unassembled WGS sequence"/>
</dbReference>
<organism evidence="4 5">
    <name type="scientific">Ruminobacter amylophilus</name>
    <dbReference type="NCBI Taxonomy" id="867"/>
    <lineage>
        <taxon>Bacteria</taxon>
        <taxon>Pseudomonadati</taxon>
        <taxon>Pseudomonadota</taxon>
        <taxon>Gammaproteobacteria</taxon>
        <taxon>Aeromonadales</taxon>
        <taxon>Succinivibrionaceae</taxon>
        <taxon>Ruminobacter</taxon>
    </lineage>
</organism>
<dbReference type="InterPro" id="IPR014756">
    <property type="entry name" value="Ig_E-set"/>
</dbReference>
<evidence type="ECO:0000313" key="4">
    <source>
        <dbReference type="EMBL" id="SFP50854.1"/>
    </source>
</evidence>